<dbReference type="EMBL" id="JAINUG010000033">
    <property type="protein sequence ID" value="KAJ8408807.1"/>
    <property type="molecule type" value="Genomic_DNA"/>
</dbReference>
<keyword evidence="1 2" id="KW-0195">Cyclin</keyword>
<feature type="domain" description="Cyclin-like" evidence="3">
    <location>
        <begin position="75"/>
        <end position="161"/>
    </location>
</feature>
<keyword evidence="5" id="KW-1185">Reference proteome</keyword>
<dbReference type="Gene3D" id="1.10.472.10">
    <property type="entry name" value="Cyclin-like"/>
    <property type="match status" value="2"/>
</dbReference>
<dbReference type="Pfam" id="PF00134">
    <property type="entry name" value="Cyclin_N"/>
    <property type="match status" value="1"/>
</dbReference>
<dbReference type="SUPFAM" id="SSF47954">
    <property type="entry name" value="Cyclin-like"/>
    <property type="match status" value="1"/>
</dbReference>
<accession>A0AAD7WTM3</accession>
<evidence type="ECO:0000259" key="3">
    <source>
        <dbReference type="SMART" id="SM00385"/>
    </source>
</evidence>
<dbReference type="InterPro" id="IPR006671">
    <property type="entry name" value="Cyclin_N"/>
</dbReference>
<dbReference type="SMART" id="SM00385">
    <property type="entry name" value="CYCLIN"/>
    <property type="match status" value="1"/>
</dbReference>
<gene>
    <name evidence="4" type="ORF">AAFF_G00246250</name>
</gene>
<evidence type="ECO:0000313" key="4">
    <source>
        <dbReference type="EMBL" id="KAJ8408807.1"/>
    </source>
</evidence>
<comment type="caution">
    <text evidence="4">The sequence shown here is derived from an EMBL/GenBank/DDBJ whole genome shotgun (WGS) entry which is preliminary data.</text>
</comment>
<dbReference type="InterPro" id="IPR039361">
    <property type="entry name" value="Cyclin"/>
</dbReference>
<dbReference type="Proteomes" id="UP001221898">
    <property type="component" value="Unassembled WGS sequence"/>
</dbReference>
<sequence>MISLYFDTERCPRPRTNLASRITMKFHEPTESLRLVGLLEDALARETRLWRAPVFKNGRIQGTDISQLQYQDAILWLDKLSRLFKFCPETYALGVCILNRLLASVKAQPKYLRCIAITSMILAAKINEEDEVITSVKDLAVRSGCNFSTAEILRMERIILDKLHWDLYTATAIDFIHIFHALVMSGHPNLPHLCAQKKPCLQVAPWTRQVQHCMACHQLSQFKGSTLALAIITLELERLTPDWFSVFTDLLKKAQIASTELIRCREMVDEYLDSLEFSFPLNAVYILNTASIMNFQTNNPELGSGKTWTRADRLRRPERVKVNRGEREVDEFYDGFRCLYNEGMAVVVRDSSTGGLSEAYQGVSPCPPLQPPVS</sequence>
<reference evidence="4" key="1">
    <citation type="journal article" date="2023" name="Science">
        <title>Genome structures resolve the early diversification of teleost fishes.</title>
        <authorList>
            <person name="Parey E."/>
            <person name="Louis A."/>
            <person name="Montfort J."/>
            <person name="Bouchez O."/>
            <person name="Roques C."/>
            <person name="Iampietro C."/>
            <person name="Lluch J."/>
            <person name="Castinel A."/>
            <person name="Donnadieu C."/>
            <person name="Desvignes T."/>
            <person name="Floi Bucao C."/>
            <person name="Jouanno E."/>
            <person name="Wen M."/>
            <person name="Mejri S."/>
            <person name="Dirks R."/>
            <person name="Jansen H."/>
            <person name="Henkel C."/>
            <person name="Chen W.J."/>
            <person name="Zahm M."/>
            <person name="Cabau C."/>
            <person name="Klopp C."/>
            <person name="Thompson A.W."/>
            <person name="Robinson-Rechavi M."/>
            <person name="Braasch I."/>
            <person name="Lecointre G."/>
            <person name="Bobe J."/>
            <person name="Postlethwait J.H."/>
            <person name="Berthelot C."/>
            <person name="Roest Crollius H."/>
            <person name="Guiguen Y."/>
        </authorList>
    </citation>
    <scope>NUCLEOTIDE SEQUENCE</scope>
    <source>
        <strain evidence="4">NC1722</strain>
    </source>
</reference>
<name>A0AAD7WTM3_9TELE</name>
<dbReference type="AlphaFoldDB" id="A0AAD7WTM3"/>
<evidence type="ECO:0000256" key="1">
    <source>
        <dbReference type="ARBA" id="ARBA00023127"/>
    </source>
</evidence>
<dbReference type="InterPro" id="IPR036915">
    <property type="entry name" value="Cyclin-like_sf"/>
</dbReference>
<dbReference type="FunFam" id="1.10.472.10:FF:000006">
    <property type="entry name" value="Cyclin I"/>
    <property type="match status" value="1"/>
</dbReference>
<proteinExistence type="inferred from homology"/>
<comment type="similarity">
    <text evidence="2">Belongs to the cyclin family.</text>
</comment>
<dbReference type="CDD" id="cd20526">
    <property type="entry name" value="CYCLIN_CCNI-like"/>
    <property type="match status" value="1"/>
</dbReference>
<evidence type="ECO:0000256" key="2">
    <source>
        <dbReference type="RuleBase" id="RU000383"/>
    </source>
</evidence>
<dbReference type="PANTHER" id="PTHR10177">
    <property type="entry name" value="CYCLINS"/>
    <property type="match status" value="1"/>
</dbReference>
<protein>
    <recommendedName>
        <fullName evidence="3">Cyclin-like domain-containing protein</fullName>
    </recommendedName>
</protein>
<dbReference type="InterPro" id="IPR013763">
    <property type="entry name" value="Cyclin-like_dom"/>
</dbReference>
<evidence type="ECO:0000313" key="5">
    <source>
        <dbReference type="Proteomes" id="UP001221898"/>
    </source>
</evidence>
<organism evidence="4 5">
    <name type="scientific">Aldrovandia affinis</name>
    <dbReference type="NCBI Taxonomy" id="143900"/>
    <lineage>
        <taxon>Eukaryota</taxon>
        <taxon>Metazoa</taxon>
        <taxon>Chordata</taxon>
        <taxon>Craniata</taxon>
        <taxon>Vertebrata</taxon>
        <taxon>Euteleostomi</taxon>
        <taxon>Actinopterygii</taxon>
        <taxon>Neopterygii</taxon>
        <taxon>Teleostei</taxon>
        <taxon>Notacanthiformes</taxon>
        <taxon>Halosauridae</taxon>
        <taxon>Aldrovandia</taxon>
    </lineage>
</organism>